<keyword evidence="6 8" id="KW-0012">Acyltransferase</keyword>
<evidence type="ECO:0000313" key="9">
    <source>
        <dbReference type="Proteomes" id="UP000294963"/>
    </source>
</evidence>
<evidence type="ECO:0000256" key="6">
    <source>
        <dbReference type="ARBA" id="ARBA00023315"/>
    </source>
</evidence>
<keyword evidence="7" id="KW-0812">Transmembrane</keyword>
<evidence type="ECO:0000313" key="8">
    <source>
        <dbReference type="EMBL" id="TCM63217.1"/>
    </source>
</evidence>
<organism evidence="8 9">
    <name type="scientific">Acinetobacter calcoaceticus</name>
    <dbReference type="NCBI Taxonomy" id="471"/>
    <lineage>
        <taxon>Bacteria</taxon>
        <taxon>Pseudomonadati</taxon>
        <taxon>Pseudomonadota</taxon>
        <taxon>Gammaproteobacteria</taxon>
        <taxon>Moraxellales</taxon>
        <taxon>Moraxellaceae</taxon>
        <taxon>Acinetobacter</taxon>
        <taxon>Acinetobacter calcoaceticus/baumannii complex</taxon>
    </lineage>
</organism>
<evidence type="ECO:0000256" key="5">
    <source>
        <dbReference type="ARBA" id="ARBA00023136"/>
    </source>
</evidence>
<evidence type="ECO:0000256" key="2">
    <source>
        <dbReference type="ARBA" id="ARBA00022475"/>
    </source>
</evidence>
<comment type="caution">
    <text evidence="8">The sequence shown here is derived from an EMBL/GenBank/DDBJ whole genome shotgun (WGS) entry which is preliminary data.</text>
</comment>
<keyword evidence="4 8" id="KW-0808">Transferase</keyword>
<dbReference type="PANTHER" id="PTHR30606">
    <property type="entry name" value="LIPID A BIOSYNTHESIS LAUROYL ACYLTRANSFERASE"/>
    <property type="match status" value="1"/>
</dbReference>
<dbReference type="GO" id="GO:0005886">
    <property type="term" value="C:plasma membrane"/>
    <property type="evidence" value="ECO:0007669"/>
    <property type="project" value="UniProtKB-SubCell"/>
</dbReference>
<keyword evidence="3" id="KW-0997">Cell inner membrane</keyword>
<evidence type="ECO:0000256" key="1">
    <source>
        <dbReference type="ARBA" id="ARBA00004533"/>
    </source>
</evidence>
<protein>
    <submittedName>
        <fullName evidence="8">Putative LPLAT superfamily acyltransferase</fullName>
    </submittedName>
</protein>
<dbReference type="EMBL" id="SLVJ01000022">
    <property type="protein sequence ID" value="TCM63217.1"/>
    <property type="molecule type" value="Genomic_DNA"/>
</dbReference>
<gene>
    <name evidence="8" type="ORF">EC844_12236</name>
</gene>
<evidence type="ECO:0000256" key="7">
    <source>
        <dbReference type="SAM" id="Phobius"/>
    </source>
</evidence>
<keyword evidence="9" id="KW-1185">Reference proteome</keyword>
<comment type="subcellular location">
    <subcellularLocation>
        <location evidence="1">Cell inner membrane</location>
    </subcellularLocation>
</comment>
<dbReference type="Proteomes" id="UP000294963">
    <property type="component" value="Unassembled WGS sequence"/>
</dbReference>
<keyword evidence="7" id="KW-1133">Transmembrane helix</keyword>
<dbReference type="GO" id="GO:0009247">
    <property type="term" value="P:glycolipid biosynthetic process"/>
    <property type="evidence" value="ECO:0007669"/>
    <property type="project" value="UniProtKB-ARBA"/>
</dbReference>
<evidence type="ECO:0000256" key="4">
    <source>
        <dbReference type="ARBA" id="ARBA00022679"/>
    </source>
</evidence>
<dbReference type="Pfam" id="PF03279">
    <property type="entry name" value="Lip_A_acyltrans"/>
    <property type="match status" value="1"/>
</dbReference>
<dbReference type="InterPro" id="IPR004960">
    <property type="entry name" value="LipA_acyltrans"/>
</dbReference>
<dbReference type="AlphaFoldDB" id="A0A4R1XGZ5"/>
<sequence length="307" mass="36231">MTDSANKWSELKERGGVFTLRLMLMIYRYGGRSLCQGVLYVVILWYWLFSRRARQASLEYLQRVHQFAAAQSPFARKPNWLHSYRHLMHFGECILDKISAWLGHFTERDLQLNGHEHFQQHYQKGAIILVSHFGNIDLLRAIKSEHVQKINVLVFQKHATQFNAFLRTINDRVDLQLLAVDELGMDTALLLQEKIQQGEWIVIAADRVPVQSDRVQQLSFLGAEAAWPQGAWVLAQLLHVPVLAVFCYRVQHNFHVQIHKITDQFNAPRADRLRSMQRFMQCYVQLMEGYCLRAPYQWFNFYHFWNK</sequence>
<accession>A0A4R1XGZ5</accession>
<reference evidence="8 9" key="1">
    <citation type="submission" date="2019-03" db="EMBL/GenBank/DDBJ databases">
        <title>Genomic analyses of the natural microbiome of Caenorhabditis elegans.</title>
        <authorList>
            <person name="Samuel B."/>
        </authorList>
    </citation>
    <scope>NUCLEOTIDE SEQUENCE [LARGE SCALE GENOMIC DNA]</scope>
    <source>
        <strain evidence="8 9">JUb89</strain>
    </source>
</reference>
<dbReference type="OrthoDB" id="9808633at2"/>
<evidence type="ECO:0000256" key="3">
    <source>
        <dbReference type="ARBA" id="ARBA00022519"/>
    </source>
</evidence>
<feature type="transmembrane region" description="Helical" evidence="7">
    <location>
        <begin position="29"/>
        <end position="49"/>
    </location>
</feature>
<dbReference type="GO" id="GO:0016746">
    <property type="term" value="F:acyltransferase activity"/>
    <property type="evidence" value="ECO:0007669"/>
    <property type="project" value="UniProtKB-KW"/>
</dbReference>
<keyword evidence="2" id="KW-1003">Cell membrane</keyword>
<keyword evidence="5 7" id="KW-0472">Membrane</keyword>
<dbReference type="CDD" id="cd07984">
    <property type="entry name" value="LPLAT_LABLAT-like"/>
    <property type="match status" value="1"/>
</dbReference>
<dbReference type="InterPro" id="IPR014548">
    <property type="entry name" value="Ac_Trasf"/>
</dbReference>
<dbReference type="PIRSF" id="PIRSF028561">
    <property type="entry name" value="Ac_Trasf"/>
    <property type="match status" value="1"/>
</dbReference>
<dbReference type="PANTHER" id="PTHR30606:SF9">
    <property type="entry name" value="LIPID A BIOSYNTHESIS LAUROYLTRANSFERASE"/>
    <property type="match status" value="1"/>
</dbReference>
<proteinExistence type="predicted"/>
<name>A0A4R1XGZ5_ACICA</name>